<keyword evidence="1" id="KW-0472">Membrane</keyword>
<evidence type="ECO:0000256" key="1">
    <source>
        <dbReference type="SAM" id="Phobius"/>
    </source>
</evidence>
<feature type="transmembrane region" description="Helical" evidence="1">
    <location>
        <begin position="63"/>
        <end position="88"/>
    </location>
</feature>
<feature type="transmembrane region" description="Helical" evidence="1">
    <location>
        <begin position="41"/>
        <end position="57"/>
    </location>
</feature>
<organism evidence="2 3">
    <name type="scientific">Ramazzottius varieornatus</name>
    <name type="common">Water bear</name>
    <name type="synonym">Tardigrade</name>
    <dbReference type="NCBI Taxonomy" id="947166"/>
    <lineage>
        <taxon>Eukaryota</taxon>
        <taxon>Metazoa</taxon>
        <taxon>Ecdysozoa</taxon>
        <taxon>Tardigrada</taxon>
        <taxon>Eutardigrada</taxon>
        <taxon>Parachela</taxon>
        <taxon>Hypsibioidea</taxon>
        <taxon>Ramazzottiidae</taxon>
        <taxon>Ramazzottius</taxon>
    </lineage>
</organism>
<dbReference type="Proteomes" id="UP000186922">
    <property type="component" value="Unassembled WGS sequence"/>
</dbReference>
<sequence>MKPSCSVRSSEAEGVVETVRKSPKTLEEKCRFLPLRTIKRKAINLLNGLHFIAIALLKPGVSVSLTTCLITIFCCLAIFGFWFFWIFIQEGQHELATGWNENSNSTCGNKKTTLDHQGTLVLLG</sequence>
<name>A0A1D1V3C5_RAMVA</name>
<gene>
    <name evidence="2" type="primary">RvY_07747-1</name>
    <name evidence="2" type="synonym">RvY_07747.1</name>
    <name evidence="2" type="ORF">RvY_07747</name>
</gene>
<comment type="caution">
    <text evidence="2">The sequence shown here is derived from an EMBL/GenBank/DDBJ whole genome shotgun (WGS) entry which is preliminary data.</text>
</comment>
<dbReference type="EMBL" id="BDGG01000003">
    <property type="protein sequence ID" value="GAU96279.1"/>
    <property type="molecule type" value="Genomic_DNA"/>
</dbReference>
<protein>
    <submittedName>
        <fullName evidence="2">Uncharacterized protein</fullName>
    </submittedName>
</protein>
<keyword evidence="1" id="KW-0812">Transmembrane</keyword>
<evidence type="ECO:0000313" key="2">
    <source>
        <dbReference type="EMBL" id="GAU96279.1"/>
    </source>
</evidence>
<keyword evidence="1" id="KW-1133">Transmembrane helix</keyword>
<keyword evidence="3" id="KW-1185">Reference proteome</keyword>
<accession>A0A1D1V3C5</accession>
<evidence type="ECO:0000313" key="3">
    <source>
        <dbReference type="Proteomes" id="UP000186922"/>
    </source>
</evidence>
<proteinExistence type="predicted"/>
<dbReference type="AlphaFoldDB" id="A0A1D1V3C5"/>
<reference evidence="2 3" key="1">
    <citation type="journal article" date="2016" name="Nat. Commun.">
        <title>Extremotolerant tardigrade genome and improved radiotolerance of human cultured cells by tardigrade-unique protein.</title>
        <authorList>
            <person name="Hashimoto T."/>
            <person name="Horikawa D.D."/>
            <person name="Saito Y."/>
            <person name="Kuwahara H."/>
            <person name="Kozuka-Hata H."/>
            <person name="Shin-I T."/>
            <person name="Minakuchi Y."/>
            <person name="Ohishi K."/>
            <person name="Motoyama A."/>
            <person name="Aizu T."/>
            <person name="Enomoto A."/>
            <person name="Kondo K."/>
            <person name="Tanaka S."/>
            <person name="Hara Y."/>
            <person name="Koshikawa S."/>
            <person name="Sagara H."/>
            <person name="Miura T."/>
            <person name="Yokobori S."/>
            <person name="Miyagawa K."/>
            <person name="Suzuki Y."/>
            <person name="Kubo T."/>
            <person name="Oyama M."/>
            <person name="Kohara Y."/>
            <person name="Fujiyama A."/>
            <person name="Arakawa K."/>
            <person name="Katayama T."/>
            <person name="Toyoda A."/>
            <person name="Kunieda T."/>
        </authorList>
    </citation>
    <scope>NUCLEOTIDE SEQUENCE [LARGE SCALE GENOMIC DNA]</scope>
    <source>
        <strain evidence="2 3">YOKOZUNA-1</strain>
    </source>
</reference>